<comment type="caution">
    <text evidence="1">The sequence shown here is derived from an EMBL/GenBank/DDBJ whole genome shotgun (WGS) entry which is preliminary data.</text>
</comment>
<evidence type="ECO:0000313" key="2">
    <source>
        <dbReference type="Proteomes" id="UP000327157"/>
    </source>
</evidence>
<protein>
    <submittedName>
        <fullName evidence="1">Cytochrome P450 714A1-like</fullName>
    </submittedName>
</protein>
<name>A0A5N5H6N4_9ROSA</name>
<dbReference type="Proteomes" id="UP000327157">
    <property type="component" value="Chromosome 4"/>
</dbReference>
<sequence length="58" mass="6481">MAIINKRESFILEGGVVDMIIDEDLKCFSADIISRACFGSSYSQGNEIFSKILLFEDT</sequence>
<proteinExistence type="predicted"/>
<reference evidence="1 2" key="3">
    <citation type="submission" date="2019-11" db="EMBL/GenBank/DDBJ databases">
        <title>A de novo genome assembly of a pear dwarfing rootstock.</title>
        <authorList>
            <person name="Wang F."/>
            <person name="Wang J."/>
            <person name="Li S."/>
            <person name="Zhang Y."/>
            <person name="Fang M."/>
            <person name="Ma L."/>
            <person name="Zhao Y."/>
            <person name="Jiang S."/>
        </authorList>
    </citation>
    <scope>NUCLEOTIDE SEQUENCE [LARGE SCALE GENOMIC DNA]</scope>
    <source>
        <strain evidence="1">S2</strain>
        <tissue evidence="1">Leaf</tissue>
    </source>
</reference>
<keyword evidence="2" id="KW-1185">Reference proteome</keyword>
<dbReference type="Gene3D" id="1.20.120.990">
    <property type="entry name" value="Glycosyltransferase family 88, C-terminal domain"/>
    <property type="match status" value="1"/>
</dbReference>
<dbReference type="EMBL" id="SMOL01000231">
    <property type="protein sequence ID" value="KAB2621772.1"/>
    <property type="molecule type" value="Genomic_DNA"/>
</dbReference>
<reference evidence="1 2" key="1">
    <citation type="submission" date="2019-09" db="EMBL/GenBank/DDBJ databases">
        <authorList>
            <person name="Ou C."/>
        </authorList>
    </citation>
    <scope>NUCLEOTIDE SEQUENCE [LARGE SCALE GENOMIC DNA]</scope>
    <source>
        <strain evidence="1">S2</strain>
        <tissue evidence="1">Leaf</tissue>
    </source>
</reference>
<organism evidence="1 2">
    <name type="scientific">Pyrus ussuriensis x Pyrus communis</name>
    <dbReference type="NCBI Taxonomy" id="2448454"/>
    <lineage>
        <taxon>Eukaryota</taxon>
        <taxon>Viridiplantae</taxon>
        <taxon>Streptophyta</taxon>
        <taxon>Embryophyta</taxon>
        <taxon>Tracheophyta</taxon>
        <taxon>Spermatophyta</taxon>
        <taxon>Magnoliopsida</taxon>
        <taxon>eudicotyledons</taxon>
        <taxon>Gunneridae</taxon>
        <taxon>Pentapetalae</taxon>
        <taxon>rosids</taxon>
        <taxon>fabids</taxon>
        <taxon>Rosales</taxon>
        <taxon>Rosaceae</taxon>
        <taxon>Amygdaloideae</taxon>
        <taxon>Maleae</taxon>
        <taxon>Pyrus</taxon>
    </lineage>
</organism>
<reference evidence="2" key="2">
    <citation type="submission" date="2019-10" db="EMBL/GenBank/DDBJ databases">
        <title>A de novo genome assembly of a pear dwarfing rootstock.</title>
        <authorList>
            <person name="Wang F."/>
            <person name="Wang J."/>
            <person name="Li S."/>
            <person name="Zhang Y."/>
            <person name="Fang M."/>
            <person name="Ma L."/>
            <person name="Zhao Y."/>
            <person name="Jiang S."/>
        </authorList>
    </citation>
    <scope>NUCLEOTIDE SEQUENCE [LARGE SCALE GENOMIC DNA]</scope>
</reference>
<gene>
    <name evidence="1" type="ORF">D8674_023954</name>
</gene>
<evidence type="ECO:0000313" key="1">
    <source>
        <dbReference type="EMBL" id="KAB2621772.1"/>
    </source>
</evidence>
<accession>A0A5N5H6N4</accession>
<dbReference type="OrthoDB" id="1706229at2759"/>
<dbReference type="AlphaFoldDB" id="A0A5N5H6N4"/>